<gene>
    <name evidence="1" type="ORF">RchiOBHm_Chr5g0075331</name>
</gene>
<keyword evidence="2" id="KW-1185">Reference proteome</keyword>
<dbReference type="PANTHER" id="PTHR46932">
    <property type="entry name" value="HEAVY METAL-ASSOCIATED ISOPRENYLATED PLANT PROTEIN 47"/>
    <property type="match status" value="1"/>
</dbReference>
<protein>
    <submittedName>
        <fullName evidence="1">Uncharacterized protein</fullName>
    </submittedName>
</protein>
<dbReference type="PANTHER" id="PTHR46932:SF12">
    <property type="entry name" value="HEAVY METAL-ASSOCIATED ISOPRENYLATED PLANT PROTEIN 47"/>
    <property type="match status" value="1"/>
</dbReference>
<dbReference type="Proteomes" id="UP000238479">
    <property type="component" value="Chromosome 5"/>
</dbReference>
<comment type="caution">
    <text evidence="1">The sequence shown here is derived from an EMBL/GenBank/DDBJ whole genome shotgun (WGS) entry which is preliminary data.</text>
</comment>
<reference evidence="1 2" key="1">
    <citation type="journal article" date="2018" name="Nat. Genet.">
        <title>The Rosa genome provides new insights in the design of modern roses.</title>
        <authorList>
            <person name="Bendahmane M."/>
        </authorList>
    </citation>
    <scope>NUCLEOTIDE SEQUENCE [LARGE SCALE GENOMIC DNA]</scope>
    <source>
        <strain evidence="2">cv. Old Blush</strain>
    </source>
</reference>
<organism evidence="1 2">
    <name type="scientific">Rosa chinensis</name>
    <name type="common">China rose</name>
    <dbReference type="NCBI Taxonomy" id="74649"/>
    <lineage>
        <taxon>Eukaryota</taxon>
        <taxon>Viridiplantae</taxon>
        <taxon>Streptophyta</taxon>
        <taxon>Embryophyta</taxon>
        <taxon>Tracheophyta</taxon>
        <taxon>Spermatophyta</taxon>
        <taxon>Magnoliopsida</taxon>
        <taxon>eudicotyledons</taxon>
        <taxon>Gunneridae</taxon>
        <taxon>Pentapetalae</taxon>
        <taxon>rosids</taxon>
        <taxon>fabids</taxon>
        <taxon>Rosales</taxon>
        <taxon>Rosaceae</taxon>
        <taxon>Rosoideae</taxon>
        <taxon>Rosoideae incertae sedis</taxon>
        <taxon>Rosa</taxon>
    </lineage>
</organism>
<dbReference type="AlphaFoldDB" id="A0A2P6QLE7"/>
<dbReference type="Gene3D" id="3.30.70.100">
    <property type="match status" value="1"/>
</dbReference>
<evidence type="ECO:0000313" key="1">
    <source>
        <dbReference type="EMBL" id="PRQ35006.1"/>
    </source>
</evidence>
<sequence length="104" mass="11622">MQNQGFKDCSNCTRCEQSVVEGDHMEVIGNGVDSVCLTRALRKKLGFANIIKVEQVGESTATTEEENPTPIQYCTTTSSYSHFQHPPIVCPMYYHEPTDNCSIM</sequence>
<proteinExistence type="predicted"/>
<evidence type="ECO:0000313" key="2">
    <source>
        <dbReference type="Proteomes" id="UP000238479"/>
    </source>
</evidence>
<dbReference type="InterPro" id="IPR042885">
    <property type="entry name" value="HIPP47/16"/>
</dbReference>
<dbReference type="Gramene" id="PRQ35006">
    <property type="protein sequence ID" value="PRQ35006"/>
    <property type="gene ID" value="RchiOBHm_Chr5g0075331"/>
</dbReference>
<accession>A0A2P6QLE7</accession>
<name>A0A2P6QLE7_ROSCH</name>
<dbReference type="EMBL" id="PDCK01000043">
    <property type="protein sequence ID" value="PRQ35006.1"/>
    <property type="molecule type" value="Genomic_DNA"/>
</dbReference>